<feature type="domain" description="NAD-dependent epimerase/dehydratase" evidence="2">
    <location>
        <begin position="103"/>
        <end position="341"/>
    </location>
</feature>
<dbReference type="InterPro" id="IPR001509">
    <property type="entry name" value="Epimerase_deHydtase"/>
</dbReference>
<dbReference type="PANTHER" id="PTHR43000">
    <property type="entry name" value="DTDP-D-GLUCOSE 4,6-DEHYDRATASE-RELATED"/>
    <property type="match status" value="1"/>
</dbReference>
<gene>
    <name evidence="3" type="ORF">EVOR1521_LOCUS20329</name>
</gene>
<name>A0AA36IYP6_9DINO</name>
<proteinExistence type="inferred from homology"/>
<dbReference type="EMBL" id="CAUJNA010003216">
    <property type="protein sequence ID" value="CAJ1396041.1"/>
    <property type="molecule type" value="Genomic_DNA"/>
</dbReference>
<evidence type="ECO:0000259" key="2">
    <source>
        <dbReference type="Pfam" id="PF01370"/>
    </source>
</evidence>
<dbReference type="Pfam" id="PF01370">
    <property type="entry name" value="Epimerase"/>
    <property type="match status" value="1"/>
</dbReference>
<sequence length="452" mass="49828">MSRDPERVKRSAAVKFRAPDRRPRGAKAPRWGAVSLSSLRWPAGIAFASTWVLVMVCGSQSFQSFQPAQLFPAGVFGKSGVDPCADLQIDEALGDPKRGEDLVLVTGGSGFIGSHLVEQLLGLGYTVRVFDNLETGNLLFLNLRHPRLQFFFGDIMDMDSLRRAMVGVQGVFHLGAASKVLPSLKNPTMGTFNVERNSVGTSRVLEAANETQQVRKVMYAASSTYYGNQAVPFSETDPFRPTSPYAASKYMGELVMLTNDNLYKLPTLSLRFFMVYGPRNPSQGAYAILTGKFIDRLKQNQPLLIEGDGQNFRDFVHVADVARSLILGYQSDVHGTSINIGSGERHSVKEVADLVSGNQQYVPARKNDLLGTLADTCRAKKLLSFRARHDFVQTMKVMIADALAGSSDYHAEMWQEEFVQGKLEEHLPGWKALNGQERKDASQGLLVRSAAR</sequence>
<evidence type="ECO:0000313" key="4">
    <source>
        <dbReference type="Proteomes" id="UP001178507"/>
    </source>
</evidence>
<comment type="similarity">
    <text evidence="1">Belongs to the NAD(P)-dependent epimerase/dehydratase family.</text>
</comment>
<keyword evidence="4" id="KW-1185">Reference proteome</keyword>
<reference evidence="3" key="1">
    <citation type="submission" date="2023-08" db="EMBL/GenBank/DDBJ databases">
        <authorList>
            <person name="Chen Y."/>
            <person name="Shah S."/>
            <person name="Dougan E. K."/>
            <person name="Thang M."/>
            <person name="Chan C."/>
        </authorList>
    </citation>
    <scope>NUCLEOTIDE SEQUENCE</scope>
</reference>
<dbReference type="AlphaFoldDB" id="A0AA36IYP6"/>
<protein>
    <recommendedName>
        <fullName evidence="2">NAD-dependent epimerase/dehydratase domain-containing protein</fullName>
    </recommendedName>
</protein>
<organism evidence="3 4">
    <name type="scientific">Effrenium voratum</name>
    <dbReference type="NCBI Taxonomy" id="2562239"/>
    <lineage>
        <taxon>Eukaryota</taxon>
        <taxon>Sar</taxon>
        <taxon>Alveolata</taxon>
        <taxon>Dinophyceae</taxon>
        <taxon>Suessiales</taxon>
        <taxon>Symbiodiniaceae</taxon>
        <taxon>Effrenium</taxon>
    </lineage>
</organism>
<dbReference type="Proteomes" id="UP001178507">
    <property type="component" value="Unassembled WGS sequence"/>
</dbReference>
<dbReference type="InterPro" id="IPR036291">
    <property type="entry name" value="NAD(P)-bd_dom_sf"/>
</dbReference>
<dbReference type="Gene3D" id="3.40.50.720">
    <property type="entry name" value="NAD(P)-binding Rossmann-like Domain"/>
    <property type="match status" value="1"/>
</dbReference>
<accession>A0AA36IYP6</accession>
<evidence type="ECO:0000313" key="3">
    <source>
        <dbReference type="EMBL" id="CAJ1396041.1"/>
    </source>
</evidence>
<dbReference type="SUPFAM" id="SSF51735">
    <property type="entry name" value="NAD(P)-binding Rossmann-fold domains"/>
    <property type="match status" value="1"/>
</dbReference>
<evidence type="ECO:0000256" key="1">
    <source>
        <dbReference type="ARBA" id="ARBA00007637"/>
    </source>
</evidence>
<comment type="caution">
    <text evidence="3">The sequence shown here is derived from an EMBL/GenBank/DDBJ whole genome shotgun (WGS) entry which is preliminary data.</text>
</comment>